<keyword evidence="2" id="KW-1185">Reference proteome</keyword>
<protein>
    <submittedName>
        <fullName evidence="1">Uncharacterized protein</fullName>
    </submittedName>
</protein>
<organism evidence="1 2">
    <name type="scientific">Nocardia panacis</name>
    <dbReference type="NCBI Taxonomy" id="2340916"/>
    <lineage>
        <taxon>Bacteria</taxon>
        <taxon>Bacillati</taxon>
        <taxon>Actinomycetota</taxon>
        <taxon>Actinomycetes</taxon>
        <taxon>Mycobacteriales</taxon>
        <taxon>Nocardiaceae</taxon>
        <taxon>Nocardia</taxon>
    </lineage>
</organism>
<name>A0A3A4KDN9_9NOCA</name>
<accession>A0A3A4KDN9</accession>
<evidence type="ECO:0000313" key="2">
    <source>
        <dbReference type="Proteomes" id="UP000266677"/>
    </source>
</evidence>
<reference evidence="1 2" key="1">
    <citation type="submission" date="2018-09" db="EMBL/GenBank/DDBJ databases">
        <title>YIM PH21274 draft genome.</title>
        <authorList>
            <person name="Miao C."/>
        </authorList>
    </citation>
    <scope>NUCLEOTIDE SEQUENCE [LARGE SCALE GENOMIC DNA]</scope>
    <source>
        <strain evidence="1 2">YIM PH 21724</strain>
    </source>
</reference>
<proteinExistence type="predicted"/>
<dbReference type="AlphaFoldDB" id="A0A3A4KDN9"/>
<dbReference type="Proteomes" id="UP000266677">
    <property type="component" value="Unassembled WGS sequence"/>
</dbReference>
<dbReference type="EMBL" id="QZFU01000036">
    <property type="protein sequence ID" value="RJO70619.1"/>
    <property type="molecule type" value="Genomic_DNA"/>
</dbReference>
<dbReference type="OrthoDB" id="1150977at2"/>
<gene>
    <name evidence="1" type="ORF">D5S18_25700</name>
</gene>
<dbReference type="RefSeq" id="WP_120043676.1">
    <property type="nucleotide sequence ID" value="NZ_QZFU01000036.1"/>
</dbReference>
<evidence type="ECO:0000313" key="1">
    <source>
        <dbReference type="EMBL" id="RJO70619.1"/>
    </source>
</evidence>
<comment type="caution">
    <text evidence="1">The sequence shown here is derived from an EMBL/GenBank/DDBJ whole genome shotgun (WGS) entry which is preliminary data.</text>
</comment>
<sequence>MNHLELRPEIQMYPTWVERDGVLENASPDSLGISDTLSDALNAWADRWDSTYDLVNDPGNPKFESPTAEQAFWSDGRQLADRLRSELGNDWTVNFDSNGSE</sequence>